<dbReference type="RefSeq" id="WP_106591838.1">
    <property type="nucleotide sequence ID" value="NZ_PYGI01000011.1"/>
</dbReference>
<dbReference type="InterPro" id="IPR012908">
    <property type="entry name" value="PGAP1-ab_dom-like"/>
</dbReference>
<evidence type="ECO:0000313" key="3">
    <source>
        <dbReference type="Proteomes" id="UP000242133"/>
    </source>
</evidence>
<dbReference type="SUPFAM" id="SSF53474">
    <property type="entry name" value="alpha/beta-Hydrolases"/>
    <property type="match status" value="1"/>
</dbReference>
<dbReference type="OrthoDB" id="556502at2"/>
<proteinExistence type="predicted"/>
<dbReference type="Proteomes" id="UP000242133">
    <property type="component" value="Unassembled WGS sequence"/>
</dbReference>
<evidence type="ECO:0000313" key="2">
    <source>
        <dbReference type="EMBL" id="PSL13691.1"/>
    </source>
</evidence>
<feature type="domain" description="GPI inositol-deacylase PGAP1-like alpha/beta" evidence="1">
    <location>
        <begin position="62"/>
        <end position="117"/>
    </location>
</feature>
<dbReference type="InterPro" id="IPR029058">
    <property type="entry name" value="AB_hydrolase_fold"/>
</dbReference>
<keyword evidence="3" id="KW-1185">Reference proteome</keyword>
<dbReference type="EMBL" id="PYGI01000011">
    <property type="protein sequence ID" value="PSL13691.1"/>
    <property type="molecule type" value="Genomic_DNA"/>
</dbReference>
<comment type="caution">
    <text evidence="2">The sequence shown here is derived from an EMBL/GenBank/DDBJ whole genome shotgun (WGS) entry which is preliminary data.</text>
</comment>
<dbReference type="Gene3D" id="3.40.50.1820">
    <property type="entry name" value="alpha/beta hydrolase"/>
    <property type="match status" value="1"/>
</dbReference>
<evidence type="ECO:0000259" key="1">
    <source>
        <dbReference type="Pfam" id="PF07819"/>
    </source>
</evidence>
<gene>
    <name evidence="2" type="ORF">CLV44_111101</name>
</gene>
<reference evidence="2 3" key="1">
    <citation type="submission" date="2018-03" db="EMBL/GenBank/DDBJ databases">
        <title>Genomic Encyclopedia of Archaeal and Bacterial Type Strains, Phase II (KMG-II): from individual species to whole genera.</title>
        <authorList>
            <person name="Goeker M."/>
        </authorList>
    </citation>
    <scope>NUCLEOTIDE SEQUENCE [LARGE SCALE GENOMIC DNA]</scope>
    <source>
        <strain evidence="2 3">DSM 17586</strain>
    </source>
</reference>
<dbReference type="PANTHER" id="PTHR37946">
    <property type="entry name" value="SLL1969 PROTEIN"/>
    <property type="match status" value="1"/>
</dbReference>
<organism evidence="2 3">
    <name type="scientific">Marinobacterium halophilum</name>
    <dbReference type="NCBI Taxonomy" id="267374"/>
    <lineage>
        <taxon>Bacteria</taxon>
        <taxon>Pseudomonadati</taxon>
        <taxon>Pseudomonadota</taxon>
        <taxon>Gammaproteobacteria</taxon>
        <taxon>Oceanospirillales</taxon>
        <taxon>Oceanospirillaceae</taxon>
        <taxon>Marinobacterium</taxon>
    </lineage>
</organism>
<sequence>MRVKKVVVLHGLYMSGLVMWPLCRRLEKQGYIILNLSYNTLSPDMDAISTRLDEFIDGEATAFICHSMGGLIARRYLERATAQAGWVDPVITLGTPHKGSTLAREIHDSRLKGMLRNSIDYLLTENRHWPFRARLYSIAGDLPIGLMPLLSKDSASDGTVLIDETRVTGMTAHKVFPLSHTSLIYSRRVLDYILQILSAPCLPTADRTPDRTDQLPR</sequence>
<accession>A0A2P8EW48</accession>
<dbReference type="Pfam" id="PF07819">
    <property type="entry name" value="PGAP1"/>
    <property type="match status" value="1"/>
</dbReference>
<dbReference type="GO" id="GO:0016788">
    <property type="term" value="F:hydrolase activity, acting on ester bonds"/>
    <property type="evidence" value="ECO:0007669"/>
    <property type="project" value="InterPro"/>
</dbReference>
<dbReference type="AlphaFoldDB" id="A0A2P8EW48"/>
<name>A0A2P8EW48_9GAMM</name>
<dbReference type="PANTHER" id="PTHR37946:SF1">
    <property type="entry name" value="SLL1969 PROTEIN"/>
    <property type="match status" value="1"/>
</dbReference>
<protein>
    <submittedName>
        <fullName evidence="2">PGAP1-like protein</fullName>
    </submittedName>
</protein>